<evidence type="ECO:0000313" key="3">
    <source>
        <dbReference type="Proteomes" id="UP000250434"/>
    </source>
</evidence>
<reference evidence="2 3" key="1">
    <citation type="submission" date="2016-04" db="EMBL/GenBank/DDBJ databases">
        <title>Complete genome sequence and analysis of deep-sea sediment isolate, Amycolatopsis sp. WP1.</title>
        <authorList>
            <person name="Wang H."/>
            <person name="Chen S."/>
            <person name="Wu Q."/>
        </authorList>
    </citation>
    <scope>NUCLEOTIDE SEQUENCE [LARGE SCALE GENOMIC DNA]</scope>
    <source>
        <strain evidence="2 3">WP1</strain>
    </source>
</reference>
<name>A0A344L0J4_9PSEU</name>
<dbReference type="OrthoDB" id="1442233at2"/>
<dbReference type="AlphaFoldDB" id="A0A344L0J4"/>
<evidence type="ECO:0000313" key="2">
    <source>
        <dbReference type="EMBL" id="AXB41568.1"/>
    </source>
</evidence>
<dbReference type="EMBL" id="CP015163">
    <property type="protein sequence ID" value="AXB41568.1"/>
    <property type="molecule type" value="Genomic_DNA"/>
</dbReference>
<dbReference type="Pfam" id="PF20358">
    <property type="entry name" value="DUF6653"/>
    <property type="match status" value="1"/>
</dbReference>
<keyword evidence="1" id="KW-1133">Transmembrane helix</keyword>
<feature type="transmembrane region" description="Helical" evidence="1">
    <location>
        <begin position="109"/>
        <end position="127"/>
    </location>
</feature>
<gene>
    <name evidence="2" type="ORF">A4R43_02725</name>
</gene>
<keyword evidence="3" id="KW-1185">Reference proteome</keyword>
<sequence length="141" mass="15739">MKNPRGLKRAVFARHCHPWSAWTRWASAPLVLIPVWRRSWRDAALVAAWMAVNPVVFGEPAHHRAWATRAMLGEERWISERPMDAAMAVNVAATTAGVAGVVAARRRHAPATALASATSMALLLVYWELMARYHDQHGQAR</sequence>
<dbReference type="RefSeq" id="WP_113690831.1">
    <property type="nucleotide sequence ID" value="NZ_CP015163.1"/>
</dbReference>
<proteinExistence type="predicted"/>
<dbReference type="Proteomes" id="UP000250434">
    <property type="component" value="Chromosome"/>
</dbReference>
<dbReference type="KEGG" id="aab:A4R43_02725"/>
<protein>
    <submittedName>
        <fullName evidence="2">Uncharacterized protein</fullName>
    </submittedName>
</protein>
<feature type="transmembrane region" description="Helical" evidence="1">
    <location>
        <begin position="85"/>
        <end position="103"/>
    </location>
</feature>
<keyword evidence="1" id="KW-0472">Membrane</keyword>
<dbReference type="InterPro" id="IPR046595">
    <property type="entry name" value="DUF6653"/>
</dbReference>
<evidence type="ECO:0000256" key="1">
    <source>
        <dbReference type="SAM" id="Phobius"/>
    </source>
</evidence>
<accession>A0A344L0J4</accession>
<keyword evidence="1" id="KW-0812">Transmembrane</keyword>
<organism evidence="2 3">
    <name type="scientific">Amycolatopsis albispora</name>
    <dbReference type="NCBI Taxonomy" id="1804986"/>
    <lineage>
        <taxon>Bacteria</taxon>
        <taxon>Bacillati</taxon>
        <taxon>Actinomycetota</taxon>
        <taxon>Actinomycetes</taxon>
        <taxon>Pseudonocardiales</taxon>
        <taxon>Pseudonocardiaceae</taxon>
        <taxon>Amycolatopsis</taxon>
    </lineage>
</organism>